<gene>
    <name evidence="5" type="ORF">METZ01_LOCUS435068</name>
</gene>
<dbReference type="InterPro" id="IPR003593">
    <property type="entry name" value="AAA+_ATPase"/>
</dbReference>
<protein>
    <recommendedName>
        <fullName evidence="4">ABC transporter domain-containing protein</fullName>
    </recommendedName>
</protein>
<feature type="domain" description="ABC transporter" evidence="4">
    <location>
        <begin position="19"/>
        <end position="251"/>
    </location>
</feature>
<evidence type="ECO:0000313" key="5">
    <source>
        <dbReference type="EMBL" id="SVD82214.1"/>
    </source>
</evidence>
<keyword evidence="2" id="KW-0547">Nucleotide-binding</keyword>
<dbReference type="GO" id="GO:0055085">
    <property type="term" value="P:transmembrane transport"/>
    <property type="evidence" value="ECO:0007669"/>
    <property type="project" value="InterPro"/>
</dbReference>
<dbReference type="SMART" id="SM00382">
    <property type="entry name" value="AAA"/>
    <property type="match status" value="1"/>
</dbReference>
<dbReference type="InterPro" id="IPR030921">
    <property type="entry name" value="LPS_export_LptB"/>
</dbReference>
<name>A0A382YG69_9ZZZZ</name>
<proteinExistence type="predicted"/>
<dbReference type="InterPro" id="IPR027417">
    <property type="entry name" value="P-loop_NTPase"/>
</dbReference>
<dbReference type="AlphaFoldDB" id="A0A382YG69"/>
<dbReference type="NCBIfam" id="TIGR04406">
    <property type="entry name" value="LPS_export_lptB"/>
    <property type="match status" value="1"/>
</dbReference>
<dbReference type="SUPFAM" id="SSF52540">
    <property type="entry name" value="P-loop containing nucleoside triphosphate hydrolases"/>
    <property type="match status" value="1"/>
</dbReference>
<dbReference type="EMBL" id="UINC01175543">
    <property type="protein sequence ID" value="SVD82214.1"/>
    <property type="molecule type" value="Genomic_DNA"/>
</dbReference>
<evidence type="ECO:0000256" key="1">
    <source>
        <dbReference type="ARBA" id="ARBA00022448"/>
    </source>
</evidence>
<dbReference type="GO" id="GO:0005524">
    <property type="term" value="F:ATP binding"/>
    <property type="evidence" value="ECO:0007669"/>
    <property type="project" value="UniProtKB-KW"/>
</dbReference>
<dbReference type="PANTHER" id="PTHR45772:SF10">
    <property type="entry name" value="LIPOPOLYSACCHARIDE EXPORT SYSTEM ATP-BINDING PROTEIN LPTB"/>
    <property type="match status" value="1"/>
</dbReference>
<dbReference type="Pfam" id="PF00005">
    <property type="entry name" value="ABC_tran"/>
    <property type="match status" value="1"/>
</dbReference>
<dbReference type="Gene3D" id="3.40.50.300">
    <property type="entry name" value="P-loop containing nucleotide triphosphate hydrolases"/>
    <property type="match status" value="1"/>
</dbReference>
<reference evidence="5" key="1">
    <citation type="submission" date="2018-05" db="EMBL/GenBank/DDBJ databases">
        <authorList>
            <person name="Lanie J.A."/>
            <person name="Ng W.-L."/>
            <person name="Kazmierczak K.M."/>
            <person name="Andrzejewski T.M."/>
            <person name="Davidsen T.M."/>
            <person name="Wayne K.J."/>
            <person name="Tettelin H."/>
            <person name="Glass J.I."/>
            <person name="Rusch D."/>
            <person name="Podicherti R."/>
            <person name="Tsui H.-C.T."/>
            <person name="Winkler M.E."/>
        </authorList>
    </citation>
    <scope>NUCLEOTIDE SEQUENCE</scope>
</reference>
<keyword evidence="3" id="KW-0067">ATP-binding</keyword>
<keyword evidence="1" id="KW-0813">Transport</keyword>
<organism evidence="5">
    <name type="scientific">marine metagenome</name>
    <dbReference type="NCBI Taxonomy" id="408172"/>
    <lineage>
        <taxon>unclassified sequences</taxon>
        <taxon>metagenomes</taxon>
        <taxon>ecological metagenomes</taxon>
    </lineage>
</organism>
<evidence type="ECO:0000256" key="3">
    <source>
        <dbReference type="ARBA" id="ARBA00022840"/>
    </source>
</evidence>
<dbReference type="GO" id="GO:0043190">
    <property type="term" value="C:ATP-binding cassette (ABC) transporter complex"/>
    <property type="evidence" value="ECO:0007669"/>
    <property type="project" value="InterPro"/>
</dbReference>
<evidence type="ECO:0000259" key="4">
    <source>
        <dbReference type="PROSITE" id="PS50893"/>
    </source>
</evidence>
<dbReference type="InterPro" id="IPR003439">
    <property type="entry name" value="ABC_transporter-like_ATP-bd"/>
</dbReference>
<accession>A0A382YG69</accession>
<dbReference type="GO" id="GO:0016887">
    <property type="term" value="F:ATP hydrolysis activity"/>
    <property type="evidence" value="ECO:0007669"/>
    <property type="project" value="InterPro"/>
</dbReference>
<sequence>MSDFKKKFRIIKFKSKPILAAKSISKSFDSRVILRKIDINLNQGEMLGLLGSNGAGKSTFMNIVLGLLKCDFGDIFLGNIKLTNLAIHERSKLGIAYLPQQTAIFRGLTVYENLLGIAQIVKKRAREQKEIVEKLMAEFSITHLRNVKAIALSGGERRRTEIARCLINNPKILLLDEPFAGVDLLSVQDIKSLLLKLQARGCAVLVTDHNASQLLSVVDRAYVIANGNIVANGTPRQIVNTVEAKKLYFGEDFTI</sequence>
<evidence type="ECO:0000256" key="2">
    <source>
        <dbReference type="ARBA" id="ARBA00022741"/>
    </source>
</evidence>
<dbReference type="InterPro" id="IPR051120">
    <property type="entry name" value="ABC_AA/LPS_Transport"/>
</dbReference>
<dbReference type="PROSITE" id="PS50893">
    <property type="entry name" value="ABC_TRANSPORTER_2"/>
    <property type="match status" value="1"/>
</dbReference>
<dbReference type="PANTHER" id="PTHR45772">
    <property type="entry name" value="CONSERVED COMPONENT OF ABC TRANSPORTER FOR NATURAL AMINO ACIDS-RELATED"/>
    <property type="match status" value="1"/>
</dbReference>